<feature type="coiled-coil region" evidence="1">
    <location>
        <begin position="750"/>
        <end position="1057"/>
    </location>
</feature>
<feature type="compositionally biased region" description="Basic and acidic residues" evidence="2">
    <location>
        <begin position="1203"/>
        <end position="1212"/>
    </location>
</feature>
<evidence type="ECO:0000256" key="2">
    <source>
        <dbReference type="SAM" id="MobiDB-lite"/>
    </source>
</evidence>
<dbReference type="EMBL" id="BK064844">
    <property type="protein sequence ID" value="DBA59404.1"/>
    <property type="molecule type" value="Genomic_DNA"/>
</dbReference>
<keyword evidence="1" id="KW-0175">Coiled coil</keyword>
<evidence type="ECO:0000313" key="3">
    <source>
        <dbReference type="EMBL" id="DBA59404.1"/>
    </source>
</evidence>
<feature type="compositionally biased region" description="Basic and acidic residues" evidence="2">
    <location>
        <begin position="146"/>
        <end position="159"/>
    </location>
</feature>
<feature type="region of interest" description="Disordered" evidence="2">
    <location>
        <begin position="1"/>
        <end position="66"/>
    </location>
</feature>
<dbReference type="PANTHER" id="PTHR45615">
    <property type="entry name" value="MYOSIN HEAVY CHAIN, NON-MUSCLE"/>
    <property type="match status" value="1"/>
</dbReference>
<reference evidence="3" key="1">
    <citation type="submission" date="2023-06" db="EMBL/GenBank/DDBJ databases">
        <authorList>
            <person name="Mercer L.K."/>
            <person name="Harding E.F."/>
            <person name="Sridhar T."/>
            <person name="White P.A."/>
        </authorList>
    </citation>
    <scope>NUCLEOTIDE SEQUENCE</scope>
</reference>
<feature type="compositionally biased region" description="Pro residues" evidence="2">
    <location>
        <begin position="196"/>
        <end position="206"/>
    </location>
</feature>
<feature type="region of interest" description="Disordered" evidence="2">
    <location>
        <begin position="1093"/>
        <end position="1126"/>
    </location>
</feature>
<accession>A0AB33V6L3</accession>
<organism evidence="3">
    <name type="scientific">Latid herpesvirus 1</name>
    <dbReference type="NCBI Taxonomy" id="3096545"/>
    <lineage>
        <taxon>Viruses</taxon>
        <taxon>Duplodnaviria</taxon>
        <taxon>Heunggongvirae</taxon>
        <taxon>Peploviricota</taxon>
        <taxon>Herviviricetes</taxon>
        <taxon>Herpesvirales</taxon>
    </lineage>
</organism>
<proteinExistence type="predicted"/>
<feature type="region of interest" description="Disordered" evidence="2">
    <location>
        <begin position="105"/>
        <end position="206"/>
    </location>
</feature>
<feature type="region of interest" description="Disordered" evidence="2">
    <location>
        <begin position="1177"/>
        <end position="1219"/>
    </location>
</feature>
<evidence type="ECO:0000256" key="1">
    <source>
        <dbReference type="SAM" id="Coils"/>
    </source>
</evidence>
<name>A0AB33V6L3_9VIRU</name>
<protein>
    <submittedName>
        <fullName evidence="3">ORF22</fullName>
    </submittedName>
</protein>
<dbReference type="PANTHER" id="PTHR45615:SF66">
    <property type="entry name" value="CARD DOMAIN-CONTAINING PROTEIN"/>
    <property type="match status" value="1"/>
</dbReference>
<reference evidence="3" key="2">
    <citation type="journal article" date="2024" name="Virology">
        <title>Novel viruses discovered in metatranscriptomic analysis of farmed barramundi in Asia and Australia.</title>
        <authorList>
            <person name="Mercer L.K."/>
            <person name="Harding E.F."/>
            <person name="Sridhar T."/>
            <person name="White P.A."/>
        </authorList>
    </citation>
    <scope>NUCLEOTIDE SEQUENCE</scope>
</reference>
<sequence length="1356" mass="149290">MGSRRPSRVHPRVRGAAPGGLRDGLPPLVRGRGPLGDPTRAPDPDSGRGSQRPDRHRRSGNRNSDYFRSRGIYFSASLSDDDRALRGAVPRTRTPLEVIAANLFGGPGAHRGRGGGRLPHPPGLGRVSSPPALVGRAGEIPGFQRDGGEPRPQRGEALRGRAGRHRRALRAPSVRAQGTLTSPRSLPELSEMAAPGPRPAIAPSPEVPRDTAQLLERMEDAFRGIRHMWMVYETNKTIPPLEAMSQEITRFLRSLFITIRQMSENGYLATTEINAGDITRLGTVNSIKELLGITAEDINLLNEIDDVLKGLSRALSLEVLTPGSVEDEVRVIRTVHTNLAVELRGVSETLEAHDLERLRALCANEHVGLRNLFFPGSISPSTFETTWDALPQPRHVVITTGPTVLFLNGMKDLFGLMGRDMPGDSAAALLGFGDRLNGLLATTEKRRDDIGTRLRKDVDAFNSGGGKVEPSSLIALKEALSRTPTPPGHHAINPRAIKDFTDRVGLVGSVGLVPHGELTNEVTAVAHIRHSAQAIKDVTAMLAGGTWLSREQAVAVMGAISGYATLHRESSEQIAGLTATVSAYRAYIRELCAVINDLLIANGEFFSAFGSLAQPVGTLVREIELFGLQKKELEKHAGERNALKHMLDLKELEMERVKQRVASDDSAKSAKVDMLTLKLEAEVKQLKNEHSVAMRGLSDKLSVEKGVADRARKDLGEKTRDLEKRTRELSQANADTVKNAHEVTRLTGLLADERRAGADLKRELAELKKRGTGGDRDDRRKRKIEALEEELAEQKALVAARDRDLRRAAEEAEKLEKKRVDQLAAGERERAAKISELAAATEKIAALERSSEEVNRSARQLSQDLAAVSGARDEAVRAARDKLSEAAAREARLAAEAGELRKRVSQLNDRARADSETLAEARRAAAEDLVASSDAAKRALESLRAQYANTLSELTTMKEERQVKEATLRRVMEERHEALDTAAHLRAAAAESESLRARVAELEVELETLRAQMVTVGEERRAEEETLRRSVDAHHGARQAIERLEARLRELADLGEEVGGLRTQLAAREREMGELEAQLAARGMEVSSLKAQLASTSSSTGPGPDVADRRALRRADPLAAKRSRGAHQYEMRYKNVERILKNIVVTRGVPQGDRESSLESIERYIDALVSRLRDRDASNNHTPLDQDSFWYAAPADPPPGPDSRVEDPESREGRRKRRLHFDSKKKIKLSDVLRAALKRAQPPPSRAMTMVTLLGEVSANYPQLGTIESRSHPYAIGYDDARPHDVSFFNKIEKVVYTTNPDNAPLGYRVHTLPWKGVILMMIYHKHSPANIPPIEDFSEANVDWFYAYDSNTFTL</sequence>
<feature type="compositionally biased region" description="Basic residues" evidence="2">
    <location>
        <begin position="1"/>
        <end position="13"/>
    </location>
</feature>
<feature type="compositionally biased region" description="Basic and acidic residues" evidence="2">
    <location>
        <begin position="1106"/>
        <end position="1116"/>
    </location>
</feature>